<feature type="transmembrane region" description="Helical" evidence="12">
    <location>
        <begin position="131"/>
        <end position="150"/>
    </location>
</feature>
<keyword evidence="14" id="KW-1185">Reference proteome</keyword>
<dbReference type="OrthoDB" id="75720at2759"/>
<keyword evidence="7 12" id="KW-1133">Transmembrane helix</keyword>
<dbReference type="FunFam" id="1.20.1280.290:FF:000016">
    <property type="entry name" value="Cystinosin homolog"/>
    <property type="match status" value="1"/>
</dbReference>
<evidence type="ECO:0000256" key="9">
    <source>
        <dbReference type="ARBA" id="ARBA00023228"/>
    </source>
</evidence>
<evidence type="ECO:0000256" key="8">
    <source>
        <dbReference type="ARBA" id="ARBA00023136"/>
    </source>
</evidence>
<evidence type="ECO:0000313" key="13">
    <source>
        <dbReference type="EMBL" id="KHJ75769.1"/>
    </source>
</evidence>
<dbReference type="PANTHER" id="PTHR13131">
    <property type="entry name" value="CYSTINOSIN"/>
    <property type="match status" value="1"/>
</dbReference>
<feature type="transmembrane region" description="Helical" evidence="12">
    <location>
        <begin position="105"/>
        <end position="125"/>
    </location>
</feature>
<reference evidence="13 14" key="1">
    <citation type="submission" date="2014-03" db="EMBL/GenBank/DDBJ databases">
        <title>Draft genome of the hookworm Oesophagostomum dentatum.</title>
        <authorList>
            <person name="Mitreva M."/>
        </authorList>
    </citation>
    <scope>NUCLEOTIDE SEQUENCE [LARGE SCALE GENOMIC DNA]</scope>
    <source>
        <strain evidence="13 14">OD-Hann</strain>
    </source>
</reference>
<dbReference type="EMBL" id="KN612419">
    <property type="protein sequence ID" value="KHJ75769.1"/>
    <property type="molecule type" value="Genomic_DNA"/>
</dbReference>
<dbReference type="Pfam" id="PF04193">
    <property type="entry name" value="PQ-loop"/>
    <property type="match status" value="2"/>
</dbReference>
<keyword evidence="6" id="KW-0769">Symport</keyword>
<dbReference type="AlphaFoldDB" id="A0A0B1RSW5"/>
<evidence type="ECO:0000256" key="5">
    <source>
        <dbReference type="ARBA" id="ARBA00022737"/>
    </source>
</evidence>
<evidence type="ECO:0000313" key="14">
    <source>
        <dbReference type="Proteomes" id="UP000053660"/>
    </source>
</evidence>
<proteinExistence type="inferred from homology"/>
<feature type="transmembrane region" description="Helical" evidence="12">
    <location>
        <begin position="28"/>
        <end position="50"/>
    </location>
</feature>
<keyword evidence="5" id="KW-0677">Repeat</keyword>
<gene>
    <name evidence="13" type="ORF">OESDEN_24615</name>
</gene>
<comment type="similarity">
    <text evidence="2">Belongs to the cystinosin family.</text>
</comment>
<feature type="transmembrane region" description="Helical" evidence="12">
    <location>
        <begin position="204"/>
        <end position="225"/>
    </location>
</feature>
<comment type="subcellular location">
    <subcellularLocation>
        <location evidence="1">Lysosome membrane</location>
        <topology evidence="1">Multi-pass membrane protein</topology>
    </subcellularLocation>
</comment>
<name>A0A0B1RSW5_OESDE</name>
<organism evidence="13 14">
    <name type="scientific">Oesophagostomum dentatum</name>
    <name type="common">Nodular worm</name>
    <dbReference type="NCBI Taxonomy" id="61180"/>
    <lineage>
        <taxon>Eukaryota</taxon>
        <taxon>Metazoa</taxon>
        <taxon>Ecdysozoa</taxon>
        <taxon>Nematoda</taxon>
        <taxon>Chromadorea</taxon>
        <taxon>Rhabditida</taxon>
        <taxon>Rhabditina</taxon>
        <taxon>Rhabditomorpha</taxon>
        <taxon>Strongyloidea</taxon>
        <taxon>Strongylidae</taxon>
        <taxon>Oesophagostomum</taxon>
    </lineage>
</organism>
<keyword evidence="8 12" id="KW-0472">Membrane</keyword>
<dbReference type="Proteomes" id="UP000053660">
    <property type="component" value="Unassembled WGS sequence"/>
</dbReference>
<dbReference type="GO" id="GO:0005765">
    <property type="term" value="C:lysosomal membrane"/>
    <property type="evidence" value="ECO:0007669"/>
    <property type="project" value="UniProtKB-SubCell"/>
</dbReference>
<dbReference type="GO" id="GO:0015293">
    <property type="term" value="F:symporter activity"/>
    <property type="evidence" value="ECO:0007669"/>
    <property type="project" value="UniProtKB-KW"/>
</dbReference>
<evidence type="ECO:0000256" key="6">
    <source>
        <dbReference type="ARBA" id="ARBA00022847"/>
    </source>
</evidence>
<evidence type="ECO:0000256" key="12">
    <source>
        <dbReference type="SAM" id="Phobius"/>
    </source>
</evidence>
<dbReference type="GO" id="GO:0015184">
    <property type="term" value="F:L-cystine transmembrane transporter activity"/>
    <property type="evidence" value="ECO:0007669"/>
    <property type="project" value="TreeGrafter"/>
</dbReference>
<protein>
    <submittedName>
        <fullName evidence="13">Lysosomal Cystine Transporter</fullName>
    </submittedName>
</protein>
<evidence type="ECO:0000256" key="3">
    <source>
        <dbReference type="ARBA" id="ARBA00022448"/>
    </source>
</evidence>
<dbReference type="PANTHER" id="PTHR13131:SF5">
    <property type="entry name" value="CYSTINOSIN"/>
    <property type="match status" value="1"/>
</dbReference>
<evidence type="ECO:0000256" key="10">
    <source>
        <dbReference type="ARBA" id="ARBA00048473"/>
    </source>
</evidence>
<dbReference type="InterPro" id="IPR006603">
    <property type="entry name" value="PQ-loop_rpt"/>
</dbReference>
<evidence type="ECO:0000256" key="4">
    <source>
        <dbReference type="ARBA" id="ARBA00022692"/>
    </source>
</evidence>
<evidence type="ECO:0000256" key="2">
    <source>
        <dbReference type="ARBA" id="ARBA00006855"/>
    </source>
</evidence>
<dbReference type="Gene3D" id="1.20.1280.290">
    <property type="match status" value="1"/>
</dbReference>
<dbReference type="InterPro" id="IPR005282">
    <property type="entry name" value="LC_transporter"/>
</dbReference>
<feature type="transmembrane region" description="Helical" evidence="12">
    <location>
        <begin position="70"/>
        <end position="93"/>
    </location>
</feature>
<evidence type="ECO:0000256" key="7">
    <source>
        <dbReference type="ARBA" id="ARBA00022989"/>
    </source>
</evidence>
<evidence type="ECO:0000256" key="11">
    <source>
        <dbReference type="SAM" id="MobiDB-lite"/>
    </source>
</evidence>
<comment type="catalytic activity">
    <reaction evidence="10">
        <text>L-cystine(out) + H(+)(out) = L-cystine(in) + H(+)(in)</text>
        <dbReference type="Rhea" id="RHEA:66172"/>
        <dbReference type="ChEBI" id="CHEBI:15378"/>
        <dbReference type="ChEBI" id="CHEBI:35491"/>
    </reaction>
    <physiologicalReaction direction="left-to-right" evidence="10">
        <dbReference type="Rhea" id="RHEA:66173"/>
    </physiologicalReaction>
</comment>
<feature type="region of interest" description="Disordered" evidence="11">
    <location>
        <begin position="240"/>
        <end position="269"/>
    </location>
</feature>
<evidence type="ECO:0000256" key="1">
    <source>
        <dbReference type="ARBA" id="ARBA00004155"/>
    </source>
</evidence>
<sequence>MYFAAWSLSFYPQIYLNFKRKSVAGLNFDFLCLNIIGFTAYTLYNTLIFWNPTVQNEYLKEHPRSPIPVLLNDVVFAVHALTACIITAVQCLFLERDHQRVSKTCMGLSTILILFGVGSGIVALLKYISVLQFVMCFSYIKMAVTLSKYFPQMFFNFRRKSTVGWSIGNILLDFTGGALDIFQMVLQCYNVDNWTAFYGNPVKFGLGLVSIVFDIIFMFQHYVLYRGVTVVHAEYEGIENTEAPQSPPRNDPEISPSHGQPILSEDMRM</sequence>
<accession>A0A0B1RSW5</accession>
<feature type="transmembrane region" description="Helical" evidence="12">
    <location>
        <begin position="162"/>
        <end position="184"/>
    </location>
</feature>
<dbReference type="SMART" id="SM00679">
    <property type="entry name" value="CTNS"/>
    <property type="match status" value="2"/>
</dbReference>
<keyword evidence="4 12" id="KW-0812">Transmembrane</keyword>
<keyword evidence="9" id="KW-0458">Lysosome</keyword>
<dbReference type="NCBIfam" id="TIGR00951">
    <property type="entry name" value="2A43"/>
    <property type="match status" value="1"/>
</dbReference>
<keyword evidence="3" id="KW-0813">Transport</keyword>